<dbReference type="PANTHER" id="PTHR24223:SF356">
    <property type="entry name" value="ATP-BINDING CASSETTE TRANSPORTER ABC4"/>
    <property type="match status" value="1"/>
</dbReference>
<evidence type="ECO:0000259" key="8">
    <source>
        <dbReference type="PROSITE" id="PS50929"/>
    </source>
</evidence>
<organism evidence="9 10">
    <name type="scientific">Mycena rosella</name>
    <name type="common">Pink bonnet</name>
    <name type="synonym">Agaricus rosellus</name>
    <dbReference type="NCBI Taxonomy" id="1033263"/>
    <lineage>
        <taxon>Eukaryota</taxon>
        <taxon>Fungi</taxon>
        <taxon>Dikarya</taxon>
        <taxon>Basidiomycota</taxon>
        <taxon>Agaricomycotina</taxon>
        <taxon>Agaricomycetes</taxon>
        <taxon>Agaricomycetidae</taxon>
        <taxon>Agaricales</taxon>
        <taxon>Marasmiineae</taxon>
        <taxon>Mycenaceae</taxon>
        <taxon>Mycena</taxon>
    </lineage>
</organism>
<evidence type="ECO:0000256" key="2">
    <source>
        <dbReference type="ARBA" id="ARBA00022692"/>
    </source>
</evidence>
<dbReference type="Pfam" id="PF00664">
    <property type="entry name" value="ABC_membrane"/>
    <property type="match status" value="1"/>
</dbReference>
<reference evidence="9" key="1">
    <citation type="submission" date="2023-03" db="EMBL/GenBank/DDBJ databases">
        <title>Massive genome expansion in bonnet fungi (Mycena s.s.) driven by repeated elements and novel gene families across ecological guilds.</title>
        <authorList>
            <consortium name="Lawrence Berkeley National Laboratory"/>
            <person name="Harder C.B."/>
            <person name="Miyauchi S."/>
            <person name="Viragh M."/>
            <person name="Kuo A."/>
            <person name="Thoen E."/>
            <person name="Andreopoulos B."/>
            <person name="Lu D."/>
            <person name="Skrede I."/>
            <person name="Drula E."/>
            <person name="Henrissat B."/>
            <person name="Morin E."/>
            <person name="Kohler A."/>
            <person name="Barry K."/>
            <person name="LaButti K."/>
            <person name="Morin E."/>
            <person name="Salamov A."/>
            <person name="Lipzen A."/>
            <person name="Mereny Z."/>
            <person name="Hegedus B."/>
            <person name="Baldrian P."/>
            <person name="Stursova M."/>
            <person name="Weitz H."/>
            <person name="Taylor A."/>
            <person name="Grigoriev I.V."/>
            <person name="Nagy L.G."/>
            <person name="Martin F."/>
            <person name="Kauserud H."/>
        </authorList>
    </citation>
    <scope>NUCLEOTIDE SEQUENCE</scope>
    <source>
        <strain evidence="9">CBHHK067</strain>
    </source>
</reference>
<keyword evidence="1" id="KW-0813">Transport</keyword>
<dbReference type="PANTHER" id="PTHR24223">
    <property type="entry name" value="ATP-BINDING CASSETTE SUB-FAMILY C"/>
    <property type="match status" value="1"/>
</dbReference>
<evidence type="ECO:0000313" key="9">
    <source>
        <dbReference type="EMBL" id="KAJ7686964.1"/>
    </source>
</evidence>
<feature type="transmembrane region" description="Helical" evidence="7">
    <location>
        <begin position="226"/>
        <end position="244"/>
    </location>
</feature>
<feature type="transmembrane region" description="Helical" evidence="7">
    <location>
        <begin position="184"/>
        <end position="206"/>
    </location>
</feature>
<dbReference type="GO" id="GO:0005524">
    <property type="term" value="F:ATP binding"/>
    <property type="evidence" value="ECO:0007669"/>
    <property type="project" value="UniProtKB-KW"/>
</dbReference>
<dbReference type="Gene3D" id="1.20.1560.10">
    <property type="entry name" value="ABC transporter type 1, transmembrane domain"/>
    <property type="match status" value="1"/>
</dbReference>
<dbReference type="InterPro" id="IPR036640">
    <property type="entry name" value="ABC1_TM_sf"/>
</dbReference>
<keyword evidence="3" id="KW-0547">Nucleotide-binding</keyword>
<sequence>MDSLLTIQIPREAARYPAPYALQVSNSLCRIWNDTLTLPLYTAALSALFLFLWALTRPRPKSDDPPTSWKDVEKYGGGSVLVHNILRFLASLALLGLSVVSFLLSEARKQADWQLQLGLCFFYLYASILAAAATAVHTRWAPASKRNLDLILLVAFGVYFYRDIFPFATYTWPVQDADEGRILHAKLVALTLAAVIIPLVTPQTYIPVDPTHPMPAPNPEQTASPLSLLFFSFLDTLVFLAYRLPHVPYDVLPPLADTDDAKNLKERSFPNIDTFSGAGTRHIFFGIIKTYQVEYASILVLLLVYVVCTFAAPIGINRVLAYLENGPGDSSVRPFVWIIWLALGPLASATVYHAYYRLSMCTLVQLEAVLTELIFEHALRVRVKARTPEAEAAEDDATAPDQKRTSARSSMDTGKISNLVTSDLQNVARMADFMMLLFGMPASVIFGIAFLYVVLGWSSLIGMATMLALFPVSGFTMKTIPAGLNRRRFYVRPRFKRGPV</sequence>
<dbReference type="AlphaFoldDB" id="A0AAD7GFW6"/>
<comment type="caution">
    <text evidence="9">The sequence shown here is derived from an EMBL/GenBank/DDBJ whole genome shotgun (WGS) entry which is preliminary data.</text>
</comment>
<evidence type="ECO:0000256" key="3">
    <source>
        <dbReference type="ARBA" id="ARBA00022741"/>
    </source>
</evidence>
<feature type="transmembrane region" description="Helical" evidence="7">
    <location>
        <begin position="85"/>
        <end position="105"/>
    </location>
</feature>
<evidence type="ECO:0000256" key="6">
    <source>
        <dbReference type="ARBA" id="ARBA00023136"/>
    </source>
</evidence>
<keyword evidence="6 7" id="KW-0472">Membrane</keyword>
<dbReference type="EMBL" id="JARKIE010000092">
    <property type="protein sequence ID" value="KAJ7686964.1"/>
    <property type="molecule type" value="Genomic_DNA"/>
</dbReference>
<feature type="transmembrane region" description="Helical" evidence="7">
    <location>
        <begin position="461"/>
        <end position="484"/>
    </location>
</feature>
<evidence type="ECO:0000313" key="10">
    <source>
        <dbReference type="Proteomes" id="UP001221757"/>
    </source>
</evidence>
<protein>
    <recommendedName>
        <fullName evidence="8">ABC transmembrane type-1 domain-containing protein</fullName>
    </recommendedName>
</protein>
<feature type="transmembrane region" description="Helical" evidence="7">
    <location>
        <begin position="335"/>
        <end position="355"/>
    </location>
</feature>
<accession>A0AAD7GFW6</accession>
<dbReference type="Proteomes" id="UP001221757">
    <property type="component" value="Unassembled WGS sequence"/>
</dbReference>
<dbReference type="PROSITE" id="PS50929">
    <property type="entry name" value="ABC_TM1F"/>
    <property type="match status" value="1"/>
</dbReference>
<evidence type="ECO:0000256" key="5">
    <source>
        <dbReference type="ARBA" id="ARBA00022989"/>
    </source>
</evidence>
<keyword evidence="2 7" id="KW-0812">Transmembrane</keyword>
<proteinExistence type="predicted"/>
<feature type="transmembrane region" description="Helical" evidence="7">
    <location>
        <begin position="117"/>
        <end position="138"/>
    </location>
</feature>
<dbReference type="GO" id="GO:0016020">
    <property type="term" value="C:membrane"/>
    <property type="evidence" value="ECO:0007669"/>
    <property type="project" value="InterPro"/>
</dbReference>
<keyword evidence="5 7" id="KW-1133">Transmembrane helix</keyword>
<feature type="transmembrane region" description="Helical" evidence="7">
    <location>
        <begin position="295"/>
        <end position="315"/>
    </location>
</feature>
<name>A0AAD7GFW6_MYCRO</name>
<keyword evidence="10" id="KW-1185">Reference proteome</keyword>
<feature type="transmembrane region" description="Helical" evidence="7">
    <location>
        <begin position="38"/>
        <end position="56"/>
    </location>
</feature>
<dbReference type="InterPro" id="IPR050173">
    <property type="entry name" value="ABC_transporter_C-like"/>
</dbReference>
<feature type="domain" description="ABC transmembrane type-1" evidence="8">
    <location>
        <begin position="298"/>
        <end position="480"/>
    </location>
</feature>
<evidence type="ECO:0000256" key="1">
    <source>
        <dbReference type="ARBA" id="ARBA00022448"/>
    </source>
</evidence>
<feature type="transmembrane region" description="Helical" evidence="7">
    <location>
        <begin position="150"/>
        <end position="172"/>
    </location>
</feature>
<dbReference type="InterPro" id="IPR011527">
    <property type="entry name" value="ABC1_TM_dom"/>
</dbReference>
<evidence type="ECO:0000256" key="7">
    <source>
        <dbReference type="SAM" id="Phobius"/>
    </source>
</evidence>
<keyword evidence="4" id="KW-0067">ATP-binding</keyword>
<dbReference type="GO" id="GO:0140359">
    <property type="term" value="F:ABC-type transporter activity"/>
    <property type="evidence" value="ECO:0007669"/>
    <property type="project" value="InterPro"/>
</dbReference>
<gene>
    <name evidence="9" type="ORF">B0H17DRAFT_1071043</name>
</gene>
<feature type="transmembrane region" description="Helical" evidence="7">
    <location>
        <begin position="433"/>
        <end position="455"/>
    </location>
</feature>
<dbReference type="SUPFAM" id="SSF90123">
    <property type="entry name" value="ABC transporter transmembrane region"/>
    <property type="match status" value="1"/>
</dbReference>
<evidence type="ECO:0000256" key="4">
    <source>
        <dbReference type="ARBA" id="ARBA00022840"/>
    </source>
</evidence>